<keyword evidence="2" id="KW-1185">Reference proteome</keyword>
<dbReference type="Proteomes" id="UP001060085">
    <property type="component" value="Linkage Group LG01"/>
</dbReference>
<sequence length="100" mass="11407">MSVNIGGSVAMMALLVGKDNEHMNMKLLRKKQQKFVLDAYRKGGKLKFANHSPNLNFYVKVIMVDEDNKVNTFAKERMNAGKELLRLLLRKIELLLGLES</sequence>
<dbReference type="EMBL" id="CM044701">
    <property type="protein sequence ID" value="KAI5683710.1"/>
    <property type="molecule type" value="Genomic_DNA"/>
</dbReference>
<evidence type="ECO:0000313" key="2">
    <source>
        <dbReference type="Proteomes" id="UP001060085"/>
    </source>
</evidence>
<protein>
    <submittedName>
        <fullName evidence="1">Uncharacterized protein</fullName>
    </submittedName>
</protein>
<comment type="caution">
    <text evidence="1">The sequence shown here is derived from an EMBL/GenBank/DDBJ whole genome shotgun (WGS) entry which is preliminary data.</text>
</comment>
<gene>
    <name evidence="1" type="ORF">M9H77_04938</name>
</gene>
<organism evidence="1 2">
    <name type="scientific">Catharanthus roseus</name>
    <name type="common">Madagascar periwinkle</name>
    <name type="synonym">Vinca rosea</name>
    <dbReference type="NCBI Taxonomy" id="4058"/>
    <lineage>
        <taxon>Eukaryota</taxon>
        <taxon>Viridiplantae</taxon>
        <taxon>Streptophyta</taxon>
        <taxon>Embryophyta</taxon>
        <taxon>Tracheophyta</taxon>
        <taxon>Spermatophyta</taxon>
        <taxon>Magnoliopsida</taxon>
        <taxon>eudicotyledons</taxon>
        <taxon>Gunneridae</taxon>
        <taxon>Pentapetalae</taxon>
        <taxon>asterids</taxon>
        <taxon>lamiids</taxon>
        <taxon>Gentianales</taxon>
        <taxon>Apocynaceae</taxon>
        <taxon>Rauvolfioideae</taxon>
        <taxon>Vinceae</taxon>
        <taxon>Catharanthinae</taxon>
        <taxon>Catharanthus</taxon>
    </lineage>
</organism>
<evidence type="ECO:0000313" key="1">
    <source>
        <dbReference type="EMBL" id="KAI5683710.1"/>
    </source>
</evidence>
<reference evidence="2" key="1">
    <citation type="journal article" date="2023" name="Nat. Plants">
        <title>Single-cell RNA sequencing provides a high-resolution roadmap for understanding the multicellular compartmentation of specialized metabolism.</title>
        <authorList>
            <person name="Sun S."/>
            <person name="Shen X."/>
            <person name="Li Y."/>
            <person name="Li Y."/>
            <person name="Wang S."/>
            <person name="Li R."/>
            <person name="Zhang H."/>
            <person name="Shen G."/>
            <person name="Guo B."/>
            <person name="Wei J."/>
            <person name="Xu J."/>
            <person name="St-Pierre B."/>
            <person name="Chen S."/>
            <person name="Sun C."/>
        </authorList>
    </citation>
    <scope>NUCLEOTIDE SEQUENCE [LARGE SCALE GENOMIC DNA]</scope>
</reference>
<accession>A0ACC0CFM6</accession>
<proteinExistence type="predicted"/>
<name>A0ACC0CFM6_CATRO</name>